<accession>A0A9X3IXE9</accession>
<dbReference type="PANTHER" id="PTHR48079:SF6">
    <property type="entry name" value="NAD(P)-BINDING DOMAIN-CONTAINING PROTEIN-RELATED"/>
    <property type="match status" value="1"/>
</dbReference>
<protein>
    <submittedName>
        <fullName evidence="2">NAD-dependent epimerase/dehydratase family protein</fullName>
    </submittedName>
</protein>
<dbReference type="AlphaFoldDB" id="A0A9X3IXE9"/>
<dbReference type="InterPro" id="IPR036291">
    <property type="entry name" value="NAD(P)-bd_dom_sf"/>
</dbReference>
<dbReference type="SUPFAM" id="SSF51735">
    <property type="entry name" value="NAD(P)-binding Rossmann-fold domains"/>
    <property type="match status" value="1"/>
</dbReference>
<evidence type="ECO:0000313" key="3">
    <source>
        <dbReference type="Proteomes" id="UP001150924"/>
    </source>
</evidence>
<dbReference type="GO" id="GO:0004029">
    <property type="term" value="F:aldehyde dehydrogenase (NAD+) activity"/>
    <property type="evidence" value="ECO:0007669"/>
    <property type="project" value="TreeGrafter"/>
</dbReference>
<dbReference type="InterPro" id="IPR001509">
    <property type="entry name" value="Epimerase_deHydtase"/>
</dbReference>
<evidence type="ECO:0000313" key="2">
    <source>
        <dbReference type="EMBL" id="MCY1006910.1"/>
    </source>
</evidence>
<proteinExistence type="predicted"/>
<name>A0A9X3IXE9_9BACT</name>
<dbReference type="RefSeq" id="WP_267769346.1">
    <property type="nucleotide sequence ID" value="NZ_JAPNKE010000002.1"/>
</dbReference>
<keyword evidence="3" id="KW-1185">Reference proteome</keyword>
<evidence type="ECO:0000259" key="1">
    <source>
        <dbReference type="Pfam" id="PF01370"/>
    </source>
</evidence>
<organism evidence="2 3">
    <name type="scientific">Nannocystis pusilla</name>
    <dbReference type="NCBI Taxonomy" id="889268"/>
    <lineage>
        <taxon>Bacteria</taxon>
        <taxon>Pseudomonadati</taxon>
        <taxon>Myxococcota</taxon>
        <taxon>Polyangia</taxon>
        <taxon>Nannocystales</taxon>
        <taxon>Nannocystaceae</taxon>
        <taxon>Nannocystis</taxon>
    </lineage>
</organism>
<dbReference type="EMBL" id="JAPNKE010000002">
    <property type="protein sequence ID" value="MCY1006910.1"/>
    <property type="molecule type" value="Genomic_DNA"/>
</dbReference>
<dbReference type="InterPro" id="IPR051783">
    <property type="entry name" value="NAD(P)-dependent_oxidoreduct"/>
</dbReference>
<reference evidence="2" key="1">
    <citation type="submission" date="2022-11" db="EMBL/GenBank/DDBJ databases">
        <title>Minimal conservation of predation-associated metabolite biosynthetic gene clusters underscores biosynthetic potential of Myxococcota including descriptions for ten novel species: Archangium lansinium sp. nov., Myxococcus landrumus sp. nov., Nannocystis bai.</title>
        <authorList>
            <person name="Ahearne A."/>
            <person name="Stevens C."/>
            <person name="Phillips K."/>
        </authorList>
    </citation>
    <scope>NUCLEOTIDE SEQUENCE</scope>
    <source>
        <strain evidence="2">Na p29</strain>
    </source>
</reference>
<dbReference type="Proteomes" id="UP001150924">
    <property type="component" value="Unassembled WGS sequence"/>
</dbReference>
<dbReference type="Gene3D" id="3.40.50.720">
    <property type="entry name" value="NAD(P)-binding Rossmann-like Domain"/>
    <property type="match status" value="1"/>
</dbReference>
<feature type="domain" description="NAD-dependent epimerase/dehydratase" evidence="1">
    <location>
        <begin position="5"/>
        <end position="109"/>
    </location>
</feature>
<comment type="caution">
    <text evidence="2">The sequence shown here is derived from an EMBL/GenBank/DDBJ whole genome shotgun (WGS) entry which is preliminary data.</text>
</comment>
<gene>
    <name evidence="2" type="ORF">OV079_15370</name>
</gene>
<dbReference type="PANTHER" id="PTHR48079">
    <property type="entry name" value="PROTEIN YEEZ"/>
    <property type="match status" value="1"/>
</dbReference>
<dbReference type="GO" id="GO:0005737">
    <property type="term" value="C:cytoplasm"/>
    <property type="evidence" value="ECO:0007669"/>
    <property type="project" value="TreeGrafter"/>
</dbReference>
<dbReference type="Pfam" id="PF01370">
    <property type="entry name" value="Epimerase"/>
    <property type="match status" value="1"/>
</dbReference>
<sequence length="121" mass="12613">MRTKVLVTGANGFIGSHLVDRLLAGGDAVRAMVRASANLDNLADALARTDAQPELVRASLSDVDAMAAAFDGVDTVYHVAGLTAAFTRDEFARANAAGVANVLAAIRQARDGRGGWSTCRR</sequence>